<accession>A0A6J7FDV2</accession>
<dbReference type="AlphaFoldDB" id="A0A6J7FDV2"/>
<proteinExistence type="predicted"/>
<sequence length="82" mass="8592">MVDFACGARPGEQLSAASCLTANAGFVGHTVRLVRDSPWDAVGRRGCVGVAQPLSGRVAIVGWLETTSMRCISSGGVYMYTL</sequence>
<organism evidence="1">
    <name type="scientific">freshwater metagenome</name>
    <dbReference type="NCBI Taxonomy" id="449393"/>
    <lineage>
        <taxon>unclassified sequences</taxon>
        <taxon>metagenomes</taxon>
        <taxon>ecological metagenomes</taxon>
    </lineage>
</organism>
<evidence type="ECO:0000313" key="1">
    <source>
        <dbReference type="EMBL" id="CAB4891575.1"/>
    </source>
</evidence>
<gene>
    <name evidence="1" type="ORF">UFOPK3376_02880</name>
</gene>
<reference evidence="1" key="1">
    <citation type="submission" date="2020-05" db="EMBL/GenBank/DDBJ databases">
        <authorList>
            <person name="Chiriac C."/>
            <person name="Salcher M."/>
            <person name="Ghai R."/>
            <person name="Kavagutti S V."/>
        </authorList>
    </citation>
    <scope>NUCLEOTIDE SEQUENCE</scope>
</reference>
<name>A0A6J7FDV2_9ZZZZ</name>
<dbReference type="EMBL" id="CAFBLP010000112">
    <property type="protein sequence ID" value="CAB4891575.1"/>
    <property type="molecule type" value="Genomic_DNA"/>
</dbReference>
<protein>
    <submittedName>
        <fullName evidence="1">Unannotated protein</fullName>
    </submittedName>
</protein>